<feature type="transmembrane region" description="Helical" evidence="2">
    <location>
        <begin position="34"/>
        <end position="67"/>
    </location>
</feature>
<dbReference type="PANTHER" id="PTHR40448">
    <property type="entry name" value="TWO-COMPONENT SENSOR HISTIDINE KINASE"/>
    <property type="match status" value="1"/>
</dbReference>
<protein>
    <submittedName>
        <fullName evidence="4">GHKL domain-containing protein</fullName>
    </submittedName>
</protein>
<dbReference type="EMBL" id="RCHR01000005">
    <property type="protein sequence ID" value="RLL42891.1"/>
    <property type="molecule type" value="Genomic_DNA"/>
</dbReference>
<dbReference type="PANTHER" id="PTHR40448:SF1">
    <property type="entry name" value="TWO-COMPONENT SENSOR HISTIDINE KINASE"/>
    <property type="match status" value="1"/>
</dbReference>
<feature type="transmembrane region" description="Helical" evidence="2">
    <location>
        <begin position="153"/>
        <end position="172"/>
    </location>
</feature>
<evidence type="ECO:0000313" key="4">
    <source>
        <dbReference type="EMBL" id="RLL42891.1"/>
    </source>
</evidence>
<dbReference type="InterPro" id="IPR032834">
    <property type="entry name" value="NatK-like_C"/>
</dbReference>
<sequence>MLITYIGSFTQVVVLCLINFYLLKANGFMKERLLFIFGIASIAAFVFLYIGLMGIFILVILTIAINYRHTKDKVASTTVPLYSLMILVLSDHLSFLTDIYIFNHTVDSVAMYLPNFLLHLLFFVLFAIMFSFITNLVISYVKQWIPFVRKYSMFLLLLTVLTIAFIYINILISNREGFSREIIQLNSYIFLVYVIFFVSILGILLSSIVKEVKVKAKQEEYRQLRNYSENLEEMYGELQKFRHDYINILASMSEYIRAGNINQLKDYFNEKVLPASQHIRLNNYKLGALKNIKVTEVKGTLVSKLIKAQDSGIDISIEAVDPIEQIKMDSISLCRCLGIILDNAIEETANHENSKITIAFIKKEKSILIVVVNTISGEIPKLSKLFKKGYSTKGENRGIGLGNLKELTSSYENITLETKIEGRQFFQGIEVFDRGA</sequence>
<keyword evidence="1" id="KW-0175">Coiled coil</keyword>
<organism evidence="4 5">
    <name type="scientific">Oceanobacillus piezotolerans</name>
    <dbReference type="NCBI Taxonomy" id="2448030"/>
    <lineage>
        <taxon>Bacteria</taxon>
        <taxon>Bacillati</taxon>
        <taxon>Bacillota</taxon>
        <taxon>Bacilli</taxon>
        <taxon>Bacillales</taxon>
        <taxon>Bacillaceae</taxon>
        <taxon>Oceanobacillus</taxon>
    </lineage>
</organism>
<dbReference type="Pfam" id="PF14501">
    <property type="entry name" value="HATPase_c_5"/>
    <property type="match status" value="1"/>
</dbReference>
<feature type="transmembrane region" description="Helical" evidence="2">
    <location>
        <begin position="116"/>
        <end position="141"/>
    </location>
</feature>
<feature type="transmembrane region" description="Helical" evidence="2">
    <location>
        <begin position="5"/>
        <end position="22"/>
    </location>
</feature>
<dbReference type="InterPro" id="IPR036890">
    <property type="entry name" value="HATPase_C_sf"/>
</dbReference>
<keyword evidence="2" id="KW-1133">Transmembrane helix</keyword>
<comment type="caution">
    <text evidence="4">The sequence shown here is derived from an EMBL/GenBank/DDBJ whole genome shotgun (WGS) entry which is preliminary data.</text>
</comment>
<dbReference type="SUPFAM" id="SSF55874">
    <property type="entry name" value="ATPase domain of HSP90 chaperone/DNA topoisomerase II/histidine kinase"/>
    <property type="match status" value="1"/>
</dbReference>
<keyword evidence="5" id="KW-1185">Reference proteome</keyword>
<feature type="transmembrane region" description="Helical" evidence="2">
    <location>
        <begin position="187"/>
        <end position="209"/>
    </location>
</feature>
<evidence type="ECO:0000256" key="1">
    <source>
        <dbReference type="SAM" id="Coils"/>
    </source>
</evidence>
<dbReference type="OrthoDB" id="1656061at2"/>
<proteinExistence type="predicted"/>
<evidence type="ECO:0000313" key="5">
    <source>
        <dbReference type="Proteomes" id="UP000270219"/>
    </source>
</evidence>
<keyword evidence="2" id="KW-0472">Membrane</keyword>
<reference evidence="4 5" key="1">
    <citation type="submission" date="2018-10" db="EMBL/GenBank/DDBJ databases">
        <title>Oceanobacillus sp. YLB-02 draft genome.</title>
        <authorList>
            <person name="Yu L."/>
        </authorList>
    </citation>
    <scope>NUCLEOTIDE SEQUENCE [LARGE SCALE GENOMIC DNA]</scope>
    <source>
        <strain evidence="4 5">YLB-02</strain>
    </source>
</reference>
<gene>
    <name evidence="4" type="ORF">D8M04_15190</name>
</gene>
<dbReference type="GO" id="GO:0042802">
    <property type="term" value="F:identical protein binding"/>
    <property type="evidence" value="ECO:0007669"/>
    <property type="project" value="TreeGrafter"/>
</dbReference>
<feature type="domain" description="Sensor histidine kinase NatK-like C-terminal" evidence="3">
    <location>
        <begin position="329"/>
        <end position="430"/>
    </location>
</feature>
<feature type="transmembrane region" description="Helical" evidence="2">
    <location>
        <begin position="79"/>
        <end position="96"/>
    </location>
</feature>
<accession>A0A498D3T6</accession>
<dbReference type="Proteomes" id="UP000270219">
    <property type="component" value="Unassembled WGS sequence"/>
</dbReference>
<dbReference type="RefSeq" id="WP_121524258.1">
    <property type="nucleotide sequence ID" value="NZ_RCHR01000005.1"/>
</dbReference>
<evidence type="ECO:0000256" key="2">
    <source>
        <dbReference type="SAM" id="Phobius"/>
    </source>
</evidence>
<feature type="coiled-coil region" evidence="1">
    <location>
        <begin position="214"/>
        <end position="244"/>
    </location>
</feature>
<evidence type="ECO:0000259" key="3">
    <source>
        <dbReference type="Pfam" id="PF14501"/>
    </source>
</evidence>
<dbReference type="AlphaFoldDB" id="A0A498D3T6"/>
<dbReference type="Gene3D" id="3.30.565.10">
    <property type="entry name" value="Histidine kinase-like ATPase, C-terminal domain"/>
    <property type="match status" value="1"/>
</dbReference>
<name>A0A498D3T6_9BACI</name>
<keyword evidence="2" id="KW-0812">Transmembrane</keyword>